<dbReference type="GO" id="GO:0016787">
    <property type="term" value="F:hydrolase activity"/>
    <property type="evidence" value="ECO:0007669"/>
    <property type="project" value="UniProtKB-KW"/>
</dbReference>
<dbReference type="SUPFAM" id="SSF53474">
    <property type="entry name" value="alpha/beta-Hydrolases"/>
    <property type="match status" value="1"/>
</dbReference>
<organism evidence="2 3">
    <name type="scientific">Acholeplasma hippikon</name>
    <dbReference type="NCBI Taxonomy" id="264636"/>
    <lineage>
        <taxon>Bacteria</taxon>
        <taxon>Bacillati</taxon>
        <taxon>Mycoplasmatota</taxon>
        <taxon>Mollicutes</taxon>
        <taxon>Acholeplasmatales</taxon>
        <taxon>Acholeplasmataceae</taxon>
        <taxon>Acholeplasma</taxon>
    </lineage>
</organism>
<dbReference type="InterPro" id="IPR029058">
    <property type="entry name" value="AB_hydrolase_fold"/>
</dbReference>
<dbReference type="EMBL" id="LR215050">
    <property type="protein sequence ID" value="VEU82708.1"/>
    <property type="molecule type" value="Genomic_DNA"/>
</dbReference>
<keyword evidence="2" id="KW-0378">Hydrolase</keyword>
<dbReference type="KEGG" id="ahk:NCTC10172_00728"/>
<name>A0A449BJU0_9MOLU</name>
<evidence type="ECO:0000313" key="3">
    <source>
        <dbReference type="Proteomes" id="UP000290909"/>
    </source>
</evidence>
<reference evidence="2 3" key="1">
    <citation type="submission" date="2019-01" db="EMBL/GenBank/DDBJ databases">
        <authorList>
            <consortium name="Pathogen Informatics"/>
        </authorList>
    </citation>
    <scope>NUCLEOTIDE SEQUENCE [LARGE SCALE GENOMIC DNA]</scope>
    <source>
        <strain evidence="2 3">NCTC10172</strain>
    </source>
</reference>
<dbReference type="InterPro" id="IPR029059">
    <property type="entry name" value="AB_hydrolase_5"/>
</dbReference>
<evidence type="ECO:0000313" key="2">
    <source>
        <dbReference type="EMBL" id="VEU82708.1"/>
    </source>
</evidence>
<dbReference type="AlphaFoldDB" id="A0A449BJU0"/>
<evidence type="ECO:0000259" key="1">
    <source>
        <dbReference type="Pfam" id="PF12695"/>
    </source>
</evidence>
<protein>
    <submittedName>
        <fullName evidence="2">Alpha/beta hydrolase family</fullName>
    </submittedName>
</protein>
<feature type="domain" description="Alpha/beta hydrolase fold-5" evidence="1">
    <location>
        <begin position="69"/>
        <end position="223"/>
    </location>
</feature>
<sequence>MKRIIKWTVISIASLFLLLIVGLTIYASNAYKPLDEMYEAIEQLDTSSITVKETFDSYQLTVNHPKGQIVIIPGGLVYTESYLFLAYNLSLKGYNVTVAKALFHLSILTPNYTKKFLSNTLPNIIIGHSLGGTVAGMIAHDNTKVDHLILLASYTTTQIKHASVLLITAENDLVLNKSAYDNSLSNYETYTEIKIEGGNHAGFGWYGNQKGDGIGTITTKNQQQQVIDLITEYLEWI</sequence>
<dbReference type="Pfam" id="PF12695">
    <property type="entry name" value="Abhydrolase_5"/>
    <property type="match status" value="1"/>
</dbReference>
<keyword evidence="3" id="KW-1185">Reference proteome</keyword>
<proteinExistence type="predicted"/>
<dbReference type="Proteomes" id="UP000290909">
    <property type="component" value="Chromosome"/>
</dbReference>
<dbReference type="Gene3D" id="3.40.50.1820">
    <property type="entry name" value="alpha/beta hydrolase"/>
    <property type="match status" value="1"/>
</dbReference>
<dbReference type="STRING" id="1408416.GCA_000702765_00074"/>
<accession>A0A449BJU0</accession>
<gene>
    <name evidence="2" type="ORF">NCTC10172_00728</name>
</gene>